<keyword evidence="4" id="KW-1185">Reference proteome</keyword>
<dbReference type="Gene3D" id="1.10.10.620">
    <property type="entry name" value="ribosome modulation factor like domain"/>
    <property type="match status" value="1"/>
</dbReference>
<dbReference type="AlphaFoldDB" id="A0A0M7AP49"/>
<dbReference type="EMBL" id="CXWC01000013">
    <property type="protein sequence ID" value="CTQ76924.1"/>
    <property type="molecule type" value="Genomic_DNA"/>
</dbReference>
<dbReference type="RefSeq" id="WP_158510405.1">
    <property type="nucleotide sequence ID" value="NZ_CANKXR010000004.1"/>
</dbReference>
<dbReference type="Proteomes" id="UP000049983">
    <property type="component" value="Unassembled WGS sequence"/>
</dbReference>
<name>A0A0M7AP49_9HYPH</name>
<dbReference type="InterPro" id="IPR007040">
    <property type="entry name" value="Ribosome_modulation_factor"/>
</dbReference>
<reference evidence="4" key="1">
    <citation type="submission" date="2015-07" db="EMBL/GenBank/DDBJ databases">
        <authorList>
            <person name="Rodrigo-Torres Lidia"/>
            <person name="Arahal R.David."/>
        </authorList>
    </citation>
    <scope>NUCLEOTIDE SEQUENCE [LARGE SCALE GENOMIC DNA]</scope>
    <source>
        <strain evidence="4">CECT 5096</strain>
    </source>
</reference>
<evidence type="ECO:0008006" key="5">
    <source>
        <dbReference type="Google" id="ProtNLM"/>
    </source>
</evidence>
<accession>A0A0M7AP49</accession>
<proteinExistence type="predicted"/>
<keyword evidence="2" id="KW-0810">Translation regulation</keyword>
<dbReference type="Pfam" id="PF04957">
    <property type="entry name" value="RMF"/>
    <property type="match status" value="1"/>
</dbReference>
<evidence type="ECO:0000256" key="2">
    <source>
        <dbReference type="ARBA" id="ARBA00022845"/>
    </source>
</evidence>
<protein>
    <recommendedName>
        <fullName evidence="5">Ribosome modulation factor</fullName>
    </recommendedName>
</protein>
<dbReference type="InterPro" id="IPR023200">
    <property type="entry name" value="RMF_sf"/>
</dbReference>
<gene>
    <name evidence="3" type="ORF">LA5096_04938</name>
</gene>
<dbReference type="GeneID" id="97673653"/>
<sequence length="54" mass="6409">MNTYQTKAQVHAFERGVEAYQKGKSQTDNPYPRQADYFEFWEQGYQKARESNAD</sequence>
<keyword evidence="1" id="KW-0963">Cytoplasm</keyword>
<dbReference type="STRING" id="311410.LA5095_03656"/>
<organism evidence="3 4">
    <name type="scientific">Roseibium album</name>
    <dbReference type="NCBI Taxonomy" id="311410"/>
    <lineage>
        <taxon>Bacteria</taxon>
        <taxon>Pseudomonadati</taxon>
        <taxon>Pseudomonadota</taxon>
        <taxon>Alphaproteobacteria</taxon>
        <taxon>Hyphomicrobiales</taxon>
        <taxon>Stappiaceae</taxon>
        <taxon>Roseibium</taxon>
    </lineage>
</organism>
<evidence type="ECO:0000313" key="4">
    <source>
        <dbReference type="Proteomes" id="UP000049983"/>
    </source>
</evidence>
<dbReference type="GO" id="GO:0006417">
    <property type="term" value="P:regulation of translation"/>
    <property type="evidence" value="ECO:0007669"/>
    <property type="project" value="UniProtKB-KW"/>
</dbReference>
<evidence type="ECO:0000256" key="1">
    <source>
        <dbReference type="ARBA" id="ARBA00022490"/>
    </source>
</evidence>
<evidence type="ECO:0000313" key="3">
    <source>
        <dbReference type="EMBL" id="CTQ76924.1"/>
    </source>
</evidence>